<dbReference type="GO" id="GO:0016301">
    <property type="term" value="F:kinase activity"/>
    <property type="evidence" value="ECO:0007669"/>
    <property type="project" value="UniProtKB-KW"/>
</dbReference>
<keyword evidence="3" id="KW-0732">Signal</keyword>
<dbReference type="RefSeq" id="WP_270085574.1">
    <property type="nucleotide sequence ID" value="NZ_CP115300.1"/>
</dbReference>
<evidence type="ECO:0000259" key="8">
    <source>
        <dbReference type="PROSITE" id="PS50011"/>
    </source>
</evidence>
<dbReference type="Proteomes" id="UP001212326">
    <property type="component" value="Chromosome"/>
</dbReference>
<keyword evidence="5 9" id="KW-0418">Kinase</keyword>
<dbReference type="InterPro" id="IPR017441">
    <property type="entry name" value="Protein_kinase_ATP_BS"/>
</dbReference>
<dbReference type="Pfam" id="PF00069">
    <property type="entry name" value="Pkinase"/>
    <property type="match status" value="1"/>
</dbReference>
<gene>
    <name evidence="9" type="ORF">O1G22_38670</name>
</gene>
<dbReference type="InterPro" id="IPR011009">
    <property type="entry name" value="Kinase-like_dom_sf"/>
</dbReference>
<dbReference type="PANTHER" id="PTHR43289:SF34">
    <property type="entry name" value="SERINE_THREONINE-PROTEIN KINASE YBDM-RELATED"/>
    <property type="match status" value="1"/>
</dbReference>
<dbReference type="Pfam" id="PF13458">
    <property type="entry name" value="Peripla_BP_6"/>
    <property type="match status" value="1"/>
</dbReference>
<dbReference type="PROSITE" id="PS50011">
    <property type="entry name" value="PROTEIN_KINASE_DOM"/>
    <property type="match status" value="1"/>
</dbReference>
<feature type="binding site" evidence="7">
    <location>
        <position position="45"/>
    </location>
    <ligand>
        <name>ATP</name>
        <dbReference type="ChEBI" id="CHEBI:30616"/>
    </ligand>
</feature>
<evidence type="ECO:0000256" key="1">
    <source>
        <dbReference type="ARBA" id="ARBA00010062"/>
    </source>
</evidence>
<evidence type="ECO:0000313" key="10">
    <source>
        <dbReference type="Proteomes" id="UP001212326"/>
    </source>
</evidence>
<proteinExistence type="inferred from homology"/>
<dbReference type="Gene3D" id="3.30.200.20">
    <property type="entry name" value="Phosphorylase Kinase, domain 1"/>
    <property type="match status" value="1"/>
</dbReference>
<dbReference type="PROSITE" id="PS00108">
    <property type="entry name" value="PROTEIN_KINASE_ST"/>
    <property type="match status" value="1"/>
</dbReference>
<organism evidence="9 10">
    <name type="scientific">Streptomyces camelliae</name>
    <dbReference type="NCBI Taxonomy" id="3004093"/>
    <lineage>
        <taxon>Bacteria</taxon>
        <taxon>Bacillati</taxon>
        <taxon>Actinomycetota</taxon>
        <taxon>Actinomycetes</taxon>
        <taxon>Kitasatosporales</taxon>
        <taxon>Streptomycetaceae</taxon>
        <taxon>Streptomyces</taxon>
    </lineage>
</organism>
<dbReference type="CDD" id="cd14014">
    <property type="entry name" value="STKc_PknB_like"/>
    <property type="match status" value="1"/>
</dbReference>
<dbReference type="InterPro" id="IPR008271">
    <property type="entry name" value="Ser/Thr_kinase_AS"/>
</dbReference>
<accession>A0ABY7PEM9</accession>
<evidence type="ECO:0000256" key="7">
    <source>
        <dbReference type="PROSITE-ProRule" id="PRU10141"/>
    </source>
</evidence>
<evidence type="ECO:0000313" key="9">
    <source>
        <dbReference type="EMBL" id="WBO68324.1"/>
    </source>
</evidence>
<evidence type="ECO:0000256" key="4">
    <source>
        <dbReference type="ARBA" id="ARBA00022741"/>
    </source>
</evidence>
<dbReference type="PROSITE" id="PS00107">
    <property type="entry name" value="PROTEIN_KINASE_ATP"/>
    <property type="match status" value="1"/>
</dbReference>
<dbReference type="PANTHER" id="PTHR43289">
    <property type="entry name" value="MITOGEN-ACTIVATED PROTEIN KINASE KINASE KINASE 20-RELATED"/>
    <property type="match status" value="1"/>
</dbReference>
<protein>
    <submittedName>
        <fullName evidence="9">Bifunctional serine/threonine-protein kinase/ABC transporter substrate-binding protein</fullName>
    </submittedName>
</protein>
<dbReference type="InterPro" id="IPR000719">
    <property type="entry name" value="Prot_kinase_dom"/>
</dbReference>
<sequence>MTDRSLRPLDPSFVGGHRLLARLGEGGMGVVYLGRTESGALAAVKVIQAEFAHDEEFRGRFRREVRAAQRVTSPWVVKVTGADAEAEQPWLATAFEPGPALADAVRRHGPLPPRAMRVLGKMLARALAAVHEAGLVHRDVKPGNILLAADGPRLIDFGIARSPHDTAVTSTGLVVGTPGFLSPEQAAAGELSPASDVFSLGCVLAYAATGRPPFGAGATDALLYRTVHDEPDLDGVDAESAAVLARCLAKDPAARPTPAELDAALVEDVPSGTADWLPADVVRMIAERSAEMLALPEIEATLAEPPTVPAPSRSRRGFLTAASAGAAVLAVGGGAAAWAALRGTHDGSGTPAAPGWAIGVQADLSGPGKEAGQAQLQGAQLAVEQFNARRDKPFTLRLRSADDRGSTGGATVAARQLAEDKDVLAVIGSSTDATTQAALPVYDAALLPLLSMSAGQNLLQNTRSFLRGRPLHNAVAMKLAFQWAATSAAAPVGVLLDRSGGDLSWMTIQMANFVIRQYGRATHPRVVPAGTTDLKPVLDEMRAAGIAAFVYAGPLDGALRAARGMADFKGPKYAAEPALDTRFAAEPAADGWTVVASAIGPGAAQVRSFAEAFRTRYGHAPGFWAAEGYDAANLLIDRLLATKGGRPAPRDLIAPLQKTKYQGLTRQFVFDSTTVGTPMLATPATFVHQVRGGALRYVGPAPDKAPVPRGK</sequence>
<dbReference type="Gene3D" id="3.40.50.2300">
    <property type="match status" value="2"/>
</dbReference>
<keyword evidence="10" id="KW-1185">Reference proteome</keyword>
<evidence type="ECO:0000256" key="6">
    <source>
        <dbReference type="ARBA" id="ARBA00022840"/>
    </source>
</evidence>
<comment type="similarity">
    <text evidence="1">Belongs to the leucine-binding protein family.</text>
</comment>
<reference evidence="9 10" key="1">
    <citation type="submission" date="2022-12" db="EMBL/GenBank/DDBJ databases">
        <authorList>
            <person name="Mo P."/>
        </authorList>
    </citation>
    <scope>NUCLEOTIDE SEQUENCE [LARGE SCALE GENOMIC DNA]</scope>
    <source>
        <strain evidence="9 10">HUAS 2-6</strain>
    </source>
</reference>
<keyword evidence="2" id="KW-0808">Transferase</keyword>
<evidence type="ECO:0000256" key="5">
    <source>
        <dbReference type="ARBA" id="ARBA00022777"/>
    </source>
</evidence>
<dbReference type="Gene3D" id="1.10.510.10">
    <property type="entry name" value="Transferase(Phosphotransferase) domain 1"/>
    <property type="match status" value="1"/>
</dbReference>
<name>A0ABY7PEM9_9ACTN</name>
<evidence type="ECO:0000256" key="3">
    <source>
        <dbReference type="ARBA" id="ARBA00022729"/>
    </source>
</evidence>
<feature type="domain" description="Protein kinase" evidence="8">
    <location>
        <begin position="17"/>
        <end position="277"/>
    </location>
</feature>
<evidence type="ECO:0000256" key="2">
    <source>
        <dbReference type="ARBA" id="ARBA00022679"/>
    </source>
</evidence>
<keyword evidence="6 7" id="KW-0067">ATP-binding</keyword>
<dbReference type="InterPro" id="IPR028081">
    <property type="entry name" value="Leu-bd"/>
</dbReference>
<dbReference type="SMART" id="SM00220">
    <property type="entry name" value="S_TKc"/>
    <property type="match status" value="1"/>
</dbReference>
<dbReference type="InterPro" id="IPR028082">
    <property type="entry name" value="Peripla_BP_I"/>
</dbReference>
<dbReference type="SUPFAM" id="SSF56112">
    <property type="entry name" value="Protein kinase-like (PK-like)"/>
    <property type="match status" value="1"/>
</dbReference>
<dbReference type="EMBL" id="CP115300">
    <property type="protein sequence ID" value="WBO68324.1"/>
    <property type="molecule type" value="Genomic_DNA"/>
</dbReference>
<keyword evidence="4 7" id="KW-0547">Nucleotide-binding</keyword>
<dbReference type="SUPFAM" id="SSF53822">
    <property type="entry name" value="Periplasmic binding protein-like I"/>
    <property type="match status" value="1"/>
</dbReference>